<name>A0A834HW84_RHYFE</name>
<dbReference type="EMBL" id="JAACXV010014353">
    <property type="protein sequence ID" value="KAF7268042.1"/>
    <property type="molecule type" value="Genomic_DNA"/>
</dbReference>
<dbReference type="Proteomes" id="UP000625711">
    <property type="component" value="Unassembled WGS sequence"/>
</dbReference>
<sequence>MSTEDGERSGHPKDVVTDENIEKIHKMILKLEGPPFVNHLGTGPVCKLQITSRPRLINDSLMIATLTKKTDPSRKQKSESPPDDDNAKGIERDRSVIYGSRDQMALG</sequence>
<reference evidence="2" key="1">
    <citation type="submission" date="2020-08" db="EMBL/GenBank/DDBJ databases">
        <title>Genome sequencing and assembly of the red palm weevil Rhynchophorus ferrugineus.</title>
        <authorList>
            <person name="Dias G.B."/>
            <person name="Bergman C.M."/>
            <person name="Manee M."/>
        </authorList>
    </citation>
    <scope>NUCLEOTIDE SEQUENCE</scope>
    <source>
        <strain evidence="2">AA-2017</strain>
        <tissue evidence="2">Whole larva</tissue>
    </source>
</reference>
<dbReference type="AlphaFoldDB" id="A0A834HW84"/>
<organism evidence="2 3">
    <name type="scientific">Rhynchophorus ferrugineus</name>
    <name type="common">Red palm weevil</name>
    <name type="synonym">Curculio ferrugineus</name>
    <dbReference type="NCBI Taxonomy" id="354439"/>
    <lineage>
        <taxon>Eukaryota</taxon>
        <taxon>Metazoa</taxon>
        <taxon>Ecdysozoa</taxon>
        <taxon>Arthropoda</taxon>
        <taxon>Hexapoda</taxon>
        <taxon>Insecta</taxon>
        <taxon>Pterygota</taxon>
        <taxon>Neoptera</taxon>
        <taxon>Endopterygota</taxon>
        <taxon>Coleoptera</taxon>
        <taxon>Polyphaga</taxon>
        <taxon>Cucujiformia</taxon>
        <taxon>Curculionidae</taxon>
        <taxon>Dryophthorinae</taxon>
        <taxon>Rhynchophorus</taxon>
    </lineage>
</organism>
<gene>
    <name evidence="2" type="ORF">GWI33_018785</name>
</gene>
<evidence type="ECO:0000313" key="2">
    <source>
        <dbReference type="EMBL" id="KAF7268042.1"/>
    </source>
</evidence>
<feature type="region of interest" description="Disordered" evidence="1">
    <location>
        <begin position="67"/>
        <end position="107"/>
    </location>
</feature>
<dbReference type="OrthoDB" id="6351704at2759"/>
<accession>A0A834HW84</accession>
<feature type="compositionally biased region" description="Basic and acidic residues" evidence="1">
    <location>
        <begin position="68"/>
        <end position="95"/>
    </location>
</feature>
<comment type="caution">
    <text evidence="2">The sequence shown here is derived from an EMBL/GenBank/DDBJ whole genome shotgun (WGS) entry which is preliminary data.</text>
</comment>
<keyword evidence="3" id="KW-1185">Reference proteome</keyword>
<proteinExistence type="predicted"/>
<evidence type="ECO:0000313" key="3">
    <source>
        <dbReference type="Proteomes" id="UP000625711"/>
    </source>
</evidence>
<protein>
    <submittedName>
        <fullName evidence="2">Uncharacterized protein</fullName>
    </submittedName>
</protein>
<evidence type="ECO:0000256" key="1">
    <source>
        <dbReference type="SAM" id="MobiDB-lite"/>
    </source>
</evidence>